<dbReference type="CDD" id="cd02440">
    <property type="entry name" value="AdoMet_MTases"/>
    <property type="match status" value="1"/>
</dbReference>
<dbReference type="Proteomes" id="UP000281028">
    <property type="component" value="Unassembled WGS sequence"/>
</dbReference>
<protein>
    <submittedName>
        <fullName evidence="3">Methyltransferase domain-containing protein</fullName>
    </submittedName>
</protein>
<keyword evidence="4" id="KW-1185">Reference proteome</keyword>
<dbReference type="InterPro" id="IPR029063">
    <property type="entry name" value="SAM-dependent_MTases_sf"/>
</dbReference>
<sequence length="249" mass="27554">MSWNAALYKDKHAFVFGYGNSLVEDWLQPQAGESILDLGCGTGELTSQLAAAGASVTGIDASVEMVHSAQQHFPDVTFKVADATSFSLPETFDAIFSNATLHWVREKEKAIERMHAHLNKGGRLVIEMGGKGNVQSILATLEKVMAAHGHTYVPFWYFPSPAEYATLLEKAGFRIDRIHFFDRPTQLADAATGIIDWLEMFGHHFFAAVPEKDKISILQQVQQELAPALTRDGSLYADYVRLRVSAIKI</sequence>
<evidence type="ECO:0000256" key="2">
    <source>
        <dbReference type="ARBA" id="ARBA00022679"/>
    </source>
</evidence>
<comment type="caution">
    <text evidence="3">The sequence shown here is derived from an EMBL/GenBank/DDBJ whole genome shotgun (WGS) entry which is preliminary data.</text>
</comment>
<dbReference type="GO" id="GO:0008168">
    <property type="term" value="F:methyltransferase activity"/>
    <property type="evidence" value="ECO:0007669"/>
    <property type="project" value="UniProtKB-KW"/>
</dbReference>
<accession>A0A433WJY7</accession>
<dbReference type="GO" id="GO:0032259">
    <property type="term" value="P:methylation"/>
    <property type="evidence" value="ECO:0007669"/>
    <property type="project" value="UniProtKB-KW"/>
</dbReference>
<dbReference type="EMBL" id="RIAR02000001">
    <property type="protein sequence ID" value="NSL88083.1"/>
    <property type="molecule type" value="Genomic_DNA"/>
</dbReference>
<dbReference type="PANTHER" id="PTHR43861">
    <property type="entry name" value="TRANS-ACONITATE 2-METHYLTRANSFERASE-RELATED"/>
    <property type="match status" value="1"/>
</dbReference>
<dbReference type="Pfam" id="PF13649">
    <property type="entry name" value="Methyltransf_25"/>
    <property type="match status" value="1"/>
</dbReference>
<organism evidence="3 4">
    <name type="scientific">Chitinophaga solisilvae</name>
    <dbReference type="NCBI Taxonomy" id="1233460"/>
    <lineage>
        <taxon>Bacteria</taxon>
        <taxon>Pseudomonadati</taxon>
        <taxon>Bacteroidota</taxon>
        <taxon>Chitinophagia</taxon>
        <taxon>Chitinophagales</taxon>
        <taxon>Chitinophagaceae</taxon>
        <taxon>Chitinophaga</taxon>
    </lineage>
</organism>
<evidence type="ECO:0000256" key="1">
    <source>
        <dbReference type="ARBA" id="ARBA00022603"/>
    </source>
</evidence>
<name>A0A433WJY7_9BACT</name>
<dbReference type="InterPro" id="IPR041698">
    <property type="entry name" value="Methyltransf_25"/>
</dbReference>
<keyword evidence="2" id="KW-0808">Transferase</keyword>
<keyword evidence="1 3" id="KW-0489">Methyltransferase</keyword>
<reference evidence="3" key="1">
    <citation type="submission" date="2020-05" db="EMBL/GenBank/DDBJ databases">
        <title>Chitinophaga laudate sp. nov., isolated from a tropical peat swamp.</title>
        <authorList>
            <person name="Goh C.B.S."/>
            <person name="Lee M.S."/>
            <person name="Parimannan S."/>
            <person name="Pasbakhsh P."/>
            <person name="Yule C.M."/>
            <person name="Rajandas H."/>
            <person name="Loke S."/>
            <person name="Croft L."/>
            <person name="Tan J.B.L."/>
        </authorList>
    </citation>
    <scope>NUCLEOTIDE SEQUENCE</scope>
    <source>
        <strain evidence="3">Mgbs1</strain>
    </source>
</reference>
<gene>
    <name evidence="3" type="ORF">ECE50_014645</name>
</gene>
<dbReference type="OrthoDB" id="9789123at2"/>
<evidence type="ECO:0000313" key="4">
    <source>
        <dbReference type="Proteomes" id="UP000281028"/>
    </source>
</evidence>
<dbReference type="AlphaFoldDB" id="A0A433WJY7"/>
<evidence type="ECO:0000313" key="3">
    <source>
        <dbReference type="EMBL" id="NSL88083.1"/>
    </source>
</evidence>
<dbReference type="Gene3D" id="3.40.50.150">
    <property type="entry name" value="Vaccinia Virus protein VP39"/>
    <property type="match status" value="1"/>
</dbReference>
<proteinExistence type="predicted"/>
<dbReference type="SUPFAM" id="SSF53335">
    <property type="entry name" value="S-adenosyl-L-methionine-dependent methyltransferases"/>
    <property type="match status" value="1"/>
</dbReference>
<dbReference type="PANTHER" id="PTHR43861:SF1">
    <property type="entry name" value="TRANS-ACONITATE 2-METHYLTRANSFERASE"/>
    <property type="match status" value="1"/>
</dbReference>